<evidence type="ECO:0000256" key="2">
    <source>
        <dbReference type="ARBA" id="ARBA00007892"/>
    </source>
</evidence>
<feature type="binding site" evidence="5">
    <location>
        <position position="58"/>
    </location>
    <ligand>
        <name>Ca(2+)</name>
        <dbReference type="ChEBI" id="CHEBI:29108"/>
    </ligand>
</feature>
<dbReference type="GO" id="GO:0005543">
    <property type="term" value="F:phospholipid binding"/>
    <property type="evidence" value="ECO:0007669"/>
    <property type="project" value="TreeGrafter"/>
</dbReference>
<dbReference type="AlphaFoldDB" id="A0A8J4X709"/>
<proteinExistence type="inferred from homology"/>
<evidence type="ECO:0000256" key="3">
    <source>
        <dbReference type="ARBA" id="ARBA00022525"/>
    </source>
</evidence>
<dbReference type="GO" id="GO:0005509">
    <property type="term" value="F:calcium ion binding"/>
    <property type="evidence" value="ECO:0007669"/>
    <property type="project" value="InterPro"/>
</dbReference>
<feature type="non-terminal residue" evidence="8">
    <location>
        <position position="1"/>
    </location>
</feature>
<evidence type="ECO:0000313" key="9">
    <source>
        <dbReference type="Proteomes" id="UP000727407"/>
    </source>
</evidence>
<dbReference type="InterPro" id="IPR033113">
    <property type="entry name" value="PLA2_histidine"/>
</dbReference>
<dbReference type="OrthoDB" id="5841574at2759"/>
<evidence type="ECO:0000259" key="7">
    <source>
        <dbReference type="SMART" id="SM00085"/>
    </source>
</evidence>
<dbReference type="GO" id="GO:0016042">
    <property type="term" value="P:lipid catabolic process"/>
    <property type="evidence" value="ECO:0007669"/>
    <property type="project" value="InterPro"/>
</dbReference>
<dbReference type="PROSITE" id="PS00118">
    <property type="entry name" value="PA2_HIS"/>
    <property type="match status" value="1"/>
</dbReference>
<dbReference type="PANTHER" id="PTHR11716:SF106">
    <property type="entry name" value="PHOSPHOLIPASE A2 A2-ACTITOXIN-UCS2A-LIKE"/>
    <property type="match status" value="1"/>
</dbReference>
<evidence type="ECO:0000313" key="8">
    <source>
        <dbReference type="EMBL" id="KAF5895833.1"/>
    </source>
</evidence>
<feature type="non-terminal residue" evidence="8">
    <location>
        <position position="94"/>
    </location>
</feature>
<evidence type="ECO:0000256" key="5">
    <source>
        <dbReference type="PIRSR" id="PIRSR601211-2"/>
    </source>
</evidence>
<feature type="binding site" evidence="5">
    <location>
        <position position="39"/>
    </location>
    <ligand>
        <name>Ca(2+)</name>
        <dbReference type="ChEBI" id="CHEBI:29108"/>
    </ligand>
</feature>
<evidence type="ECO:0000256" key="6">
    <source>
        <dbReference type="PIRSR" id="PIRSR601211-3"/>
    </source>
</evidence>
<dbReference type="GO" id="GO:0050482">
    <property type="term" value="P:arachidonate secretion"/>
    <property type="evidence" value="ECO:0007669"/>
    <property type="project" value="InterPro"/>
</dbReference>
<comment type="cofactor">
    <cofactor evidence="5">
        <name>Ca(2+)</name>
        <dbReference type="ChEBI" id="CHEBI:29108"/>
    </cofactor>
    <text evidence="5">Binds 1 Ca(2+) ion per subunit.</text>
</comment>
<dbReference type="Proteomes" id="UP000727407">
    <property type="component" value="Unassembled WGS sequence"/>
</dbReference>
<name>A0A8J4X709_CLAMG</name>
<protein>
    <submittedName>
        <fullName evidence="8">Phospholipase A2-like</fullName>
    </submittedName>
</protein>
<comment type="similarity">
    <text evidence="2">Belongs to the phospholipase A2 family. Group I subfamily. D49 sub-subfamily.</text>
</comment>
<dbReference type="InterPro" id="IPR001211">
    <property type="entry name" value="PLA2"/>
</dbReference>
<feature type="binding site" evidence="5">
    <location>
        <position position="37"/>
    </location>
    <ligand>
        <name>Ca(2+)</name>
        <dbReference type="ChEBI" id="CHEBI:29108"/>
    </ligand>
</feature>
<comment type="caution">
    <text evidence="8">The sequence shown here is derived from an EMBL/GenBank/DDBJ whole genome shotgun (WGS) entry which is preliminary data.</text>
</comment>
<dbReference type="SMART" id="SM00085">
    <property type="entry name" value="PA2c"/>
    <property type="match status" value="1"/>
</dbReference>
<dbReference type="GO" id="GO:0006644">
    <property type="term" value="P:phospholipid metabolic process"/>
    <property type="evidence" value="ECO:0007669"/>
    <property type="project" value="InterPro"/>
</dbReference>
<organism evidence="8 9">
    <name type="scientific">Clarias magur</name>
    <name type="common">Asian catfish</name>
    <name type="synonym">Macropteronotus magur</name>
    <dbReference type="NCBI Taxonomy" id="1594786"/>
    <lineage>
        <taxon>Eukaryota</taxon>
        <taxon>Metazoa</taxon>
        <taxon>Chordata</taxon>
        <taxon>Craniata</taxon>
        <taxon>Vertebrata</taxon>
        <taxon>Euteleostomi</taxon>
        <taxon>Actinopterygii</taxon>
        <taxon>Neopterygii</taxon>
        <taxon>Teleostei</taxon>
        <taxon>Ostariophysi</taxon>
        <taxon>Siluriformes</taxon>
        <taxon>Clariidae</taxon>
        <taxon>Clarias</taxon>
    </lineage>
</organism>
<feature type="domain" description="Phospholipase A2-like central" evidence="7">
    <location>
        <begin position="11"/>
        <end position="94"/>
    </location>
</feature>
<evidence type="ECO:0000256" key="1">
    <source>
        <dbReference type="ARBA" id="ARBA00004613"/>
    </source>
</evidence>
<gene>
    <name evidence="8" type="ORF">DAT39_014468</name>
</gene>
<dbReference type="Gene3D" id="1.20.90.10">
    <property type="entry name" value="Phospholipase A2 domain"/>
    <property type="match status" value="1"/>
</dbReference>
<dbReference type="SUPFAM" id="SSF48619">
    <property type="entry name" value="Phospholipase A2, PLA2"/>
    <property type="match status" value="1"/>
</dbReference>
<keyword evidence="3" id="KW-0964">Secreted</keyword>
<keyword evidence="9" id="KW-1185">Reference proteome</keyword>
<dbReference type="GO" id="GO:0047498">
    <property type="term" value="F:calcium-dependent phospholipase A2 activity"/>
    <property type="evidence" value="ECO:0007669"/>
    <property type="project" value="TreeGrafter"/>
</dbReference>
<dbReference type="Pfam" id="PF00068">
    <property type="entry name" value="Phospholip_A2_1"/>
    <property type="match status" value="1"/>
</dbReference>
<keyword evidence="5" id="KW-0479">Metal-binding</keyword>
<dbReference type="GO" id="GO:0005576">
    <property type="term" value="C:extracellular region"/>
    <property type="evidence" value="ECO:0007669"/>
    <property type="project" value="UniProtKB-SubCell"/>
</dbReference>
<reference evidence="8" key="1">
    <citation type="submission" date="2020-07" db="EMBL/GenBank/DDBJ databases">
        <title>Clarias magur genome sequencing, assembly and annotation.</title>
        <authorList>
            <person name="Kushwaha B."/>
            <person name="Kumar R."/>
            <person name="Das P."/>
            <person name="Joshi C.G."/>
            <person name="Kumar D."/>
            <person name="Nagpure N.S."/>
            <person name="Pandey M."/>
            <person name="Agarwal S."/>
            <person name="Srivastava S."/>
            <person name="Singh M."/>
            <person name="Sahoo L."/>
            <person name="Jayasankar P."/>
            <person name="Meher P.K."/>
            <person name="Koringa P.G."/>
            <person name="Iquebal M.A."/>
            <person name="Das S.P."/>
            <person name="Bit A."/>
            <person name="Patnaik S."/>
            <person name="Patel N."/>
            <person name="Shah T.M."/>
            <person name="Hinsu A."/>
            <person name="Jena J.K."/>
        </authorList>
    </citation>
    <scope>NUCLEOTIDE SEQUENCE</scope>
    <source>
        <strain evidence="8">CIFAMagur01</strain>
        <tissue evidence="8">Testis</tissue>
    </source>
</reference>
<keyword evidence="4 6" id="KW-1015">Disulfide bond</keyword>
<dbReference type="InterPro" id="IPR016090">
    <property type="entry name" value="PLA2-like_dom"/>
</dbReference>
<comment type="subcellular location">
    <subcellularLocation>
        <location evidence="1">Secreted</location>
    </subcellularLocation>
</comment>
<feature type="disulfide bond" evidence="6">
    <location>
        <begin position="38"/>
        <end position="54"/>
    </location>
</feature>
<dbReference type="EMBL" id="QNUK01000304">
    <property type="protein sequence ID" value="KAF5895833.1"/>
    <property type="molecule type" value="Genomic_DNA"/>
</dbReference>
<dbReference type="PRINTS" id="PR00389">
    <property type="entry name" value="PHPHLIPASEA2"/>
</dbReference>
<evidence type="ECO:0000256" key="4">
    <source>
        <dbReference type="ARBA" id="ARBA00023157"/>
    </source>
</evidence>
<accession>A0A8J4X709</accession>
<dbReference type="PANTHER" id="PTHR11716">
    <property type="entry name" value="PHOSPHOLIPASE A2 FAMILY MEMBER"/>
    <property type="match status" value="1"/>
</dbReference>
<keyword evidence="5" id="KW-0106">Calcium</keyword>
<sequence length="94" mass="10399">CVASGETMPRILWQFGQLITCTQPKVNPSIYDYYGCYCGVSGSGAPKDQIDQCCAVHDMCYDSARKLPECSAYTYQPFIKGYFFSCSAKTVTCS</sequence>
<dbReference type="InterPro" id="IPR036444">
    <property type="entry name" value="PLipase_A2_dom_sf"/>
</dbReference>